<feature type="compositionally biased region" description="Basic residues" evidence="1">
    <location>
        <begin position="1"/>
        <end position="11"/>
    </location>
</feature>
<evidence type="ECO:0000313" key="2">
    <source>
        <dbReference type="EMBL" id="EDR05383.1"/>
    </source>
</evidence>
<evidence type="ECO:0000313" key="3">
    <source>
        <dbReference type="Proteomes" id="UP000001194"/>
    </source>
</evidence>
<name>B0DJC7_LACBS</name>
<accession>B0DJC7</accession>
<dbReference type="OrthoDB" id="443634at2759"/>
<dbReference type="InParanoid" id="B0DJC7"/>
<feature type="region of interest" description="Disordered" evidence="1">
    <location>
        <begin position="1"/>
        <end position="24"/>
    </location>
</feature>
<keyword evidence="3" id="KW-1185">Reference proteome</keyword>
<dbReference type="AlphaFoldDB" id="B0DJC7"/>
<dbReference type="GeneID" id="6079602"/>
<dbReference type="STRING" id="486041.B0DJC7"/>
<dbReference type="KEGG" id="lbc:LACBIDRAFT_303346"/>
<dbReference type="EMBL" id="DS547113">
    <property type="protein sequence ID" value="EDR05383.1"/>
    <property type="molecule type" value="Genomic_DNA"/>
</dbReference>
<gene>
    <name evidence="2" type="ORF">LACBIDRAFT_303346</name>
</gene>
<reference evidence="2 3" key="1">
    <citation type="journal article" date="2008" name="Nature">
        <title>The genome of Laccaria bicolor provides insights into mycorrhizal symbiosis.</title>
        <authorList>
            <person name="Martin F."/>
            <person name="Aerts A."/>
            <person name="Ahren D."/>
            <person name="Brun A."/>
            <person name="Danchin E.G.J."/>
            <person name="Duchaussoy F."/>
            <person name="Gibon J."/>
            <person name="Kohler A."/>
            <person name="Lindquist E."/>
            <person name="Pereda V."/>
            <person name="Salamov A."/>
            <person name="Shapiro H.J."/>
            <person name="Wuyts J."/>
            <person name="Blaudez D."/>
            <person name="Buee M."/>
            <person name="Brokstein P."/>
            <person name="Canbaeck B."/>
            <person name="Cohen D."/>
            <person name="Courty P.E."/>
            <person name="Coutinho P.M."/>
            <person name="Delaruelle C."/>
            <person name="Detter J.C."/>
            <person name="Deveau A."/>
            <person name="DiFazio S."/>
            <person name="Duplessis S."/>
            <person name="Fraissinet-Tachet L."/>
            <person name="Lucic E."/>
            <person name="Frey-Klett P."/>
            <person name="Fourrey C."/>
            <person name="Feussner I."/>
            <person name="Gay G."/>
            <person name="Grimwood J."/>
            <person name="Hoegger P.J."/>
            <person name="Jain P."/>
            <person name="Kilaru S."/>
            <person name="Labbe J."/>
            <person name="Lin Y.C."/>
            <person name="Legue V."/>
            <person name="Le Tacon F."/>
            <person name="Marmeisse R."/>
            <person name="Melayah D."/>
            <person name="Montanini B."/>
            <person name="Muratet M."/>
            <person name="Nehls U."/>
            <person name="Niculita-Hirzel H."/>
            <person name="Oudot-Le Secq M.P."/>
            <person name="Peter M."/>
            <person name="Quesneville H."/>
            <person name="Rajashekar B."/>
            <person name="Reich M."/>
            <person name="Rouhier N."/>
            <person name="Schmutz J."/>
            <person name="Yin T."/>
            <person name="Chalot M."/>
            <person name="Henrissat B."/>
            <person name="Kuees U."/>
            <person name="Lucas S."/>
            <person name="Van de Peer Y."/>
            <person name="Podila G.K."/>
            <person name="Polle A."/>
            <person name="Pukkila P.J."/>
            <person name="Richardson P.M."/>
            <person name="Rouze P."/>
            <person name="Sanders I.R."/>
            <person name="Stajich J.E."/>
            <person name="Tunlid A."/>
            <person name="Tuskan G."/>
            <person name="Grigoriev I.V."/>
        </authorList>
    </citation>
    <scope>NUCLEOTIDE SEQUENCE [LARGE SCALE GENOMIC DNA]</scope>
    <source>
        <strain evidence="3">S238N-H82 / ATCC MYA-4686</strain>
    </source>
</reference>
<evidence type="ECO:0000256" key="1">
    <source>
        <dbReference type="SAM" id="MobiDB-lite"/>
    </source>
</evidence>
<dbReference type="Proteomes" id="UP000001194">
    <property type="component" value="Unassembled WGS sequence"/>
</dbReference>
<protein>
    <submittedName>
        <fullName evidence="2">Predicted protein</fullName>
    </submittedName>
</protein>
<dbReference type="HOGENOM" id="CLU_1796802_0_0_1"/>
<organism evidence="3">
    <name type="scientific">Laccaria bicolor (strain S238N-H82 / ATCC MYA-4686)</name>
    <name type="common">Bicoloured deceiver</name>
    <name type="synonym">Laccaria laccata var. bicolor</name>
    <dbReference type="NCBI Taxonomy" id="486041"/>
    <lineage>
        <taxon>Eukaryota</taxon>
        <taxon>Fungi</taxon>
        <taxon>Dikarya</taxon>
        <taxon>Basidiomycota</taxon>
        <taxon>Agaricomycotina</taxon>
        <taxon>Agaricomycetes</taxon>
        <taxon>Agaricomycetidae</taxon>
        <taxon>Agaricales</taxon>
        <taxon>Agaricineae</taxon>
        <taxon>Hydnangiaceae</taxon>
        <taxon>Laccaria</taxon>
    </lineage>
</organism>
<proteinExistence type="predicted"/>
<dbReference type="RefSeq" id="XP_001883941.1">
    <property type="nucleotide sequence ID" value="XM_001883906.1"/>
</dbReference>
<sequence length="144" mass="16402">MLRCHYPRHKSEKNARNQRGLTDGDDIPRLLSQVLERLVYHNETYHTKEAFRDTPQIRLSQTSRCQFAHSSKGFNCEDLFNLIYRVAFDTSSVDGSYALSSSCLFSSNDFYNDRKVEDLGIGKNAKDAIAIVIVSEYTVVALNS</sequence>